<dbReference type="RefSeq" id="WP_353643571.1">
    <property type="nucleotide sequence ID" value="NZ_CP159253.1"/>
</dbReference>
<evidence type="ECO:0000313" key="2">
    <source>
        <dbReference type="EMBL" id="XCG48900.1"/>
    </source>
</evidence>
<keyword evidence="1" id="KW-1133">Transmembrane helix</keyword>
<feature type="transmembrane region" description="Helical" evidence="1">
    <location>
        <begin position="107"/>
        <end position="126"/>
    </location>
</feature>
<reference evidence="2" key="1">
    <citation type="submission" date="2024-06" db="EMBL/GenBank/DDBJ databases">
        <title>Mesorhizobium karijinii sp. nov., a symbiont of the iconic Swainsona formosa from arid Australia.</title>
        <authorList>
            <person name="Hill Y.J."/>
            <person name="Watkin E.L.J."/>
            <person name="O'Hara G.W."/>
            <person name="Terpolilli J."/>
            <person name="Tye M.L."/>
            <person name="Kohlmeier M.G."/>
        </authorList>
    </citation>
    <scope>NUCLEOTIDE SEQUENCE</scope>
    <source>
        <strain evidence="2">WSM2240</strain>
    </source>
</reference>
<evidence type="ECO:0000256" key="1">
    <source>
        <dbReference type="SAM" id="Phobius"/>
    </source>
</evidence>
<accession>A0AAU8CRS5</accession>
<gene>
    <name evidence="2" type="ORF">ABVK50_27480</name>
</gene>
<name>A0AAU8CRS5_9HYPH</name>
<keyword evidence="1" id="KW-0472">Membrane</keyword>
<proteinExistence type="predicted"/>
<protein>
    <recommendedName>
        <fullName evidence="3">Anti-sigma factor</fullName>
    </recommendedName>
</protein>
<sequence>MIDEGDRLARAGHYVLGLMDEEERERAERDLERDGAFRDAVLRLAERMHVLDTAPATDGRWRAISERIAEMPQMHGLAPATTLTAAQQITGPKAAVRRVGLHSVPGWRAALMAASLIAAFALGYLAGISNAPKVPAAVERTEP</sequence>
<organism evidence="2">
    <name type="scientific">Mesorhizobium sp. WSM2240</name>
    <dbReference type="NCBI Taxonomy" id="3228851"/>
    <lineage>
        <taxon>Bacteria</taxon>
        <taxon>Pseudomonadati</taxon>
        <taxon>Pseudomonadota</taxon>
        <taxon>Alphaproteobacteria</taxon>
        <taxon>Hyphomicrobiales</taxon>
        <taxon>Phyllobacteriaceae</taxon>
        <taxon>Mesorhizobium</taxon>
    </lineage>
</organism>
<evidence type="ECO:0008006" key="3">
    <source>
        <dbReference type="Google" id="ProtNLM"/>
    </source>
</evidence>
<keyword evidence="1" id="KW-0812">Transmembrane</keyword>
<dbReference type="AlphaFoldDB" id="A0AAU8CRS5"/>
<dbReference type="EMBL" id="CP159253">
    <property type="protein sequence ID" value="XCG48900.1"/>
    <property type="molecule type" value="Genomic_DNA"/>
</dbReference>